<reference evidence="2" key="1">
    <citation type="submission" date="2020-07" db="EMBL/GenBank/DDBJ databases">
        <title>Huge and variable diversity of episymbiotic CPR bacteria and DPANN archaea in groundwater ecosystems.</title>
        <authorList>
            <person name="He C.Y."/>
            <person name="Keren R."/>
            <person name="Whittaker M."/>
            <person name="Farag I.F."/>
            <person name="Doudna J."/>
            <person name="Cate J.H.D."/>
            <person name="Banfield J.F."/>
        </authorList>
    </citation>
    <scope>NUCLEOTIDE SEQUENCE</scope>
    <source>
        <strain evidence="2">NC_groundwater_717_Ag_S-0.2um_59_8</strain>
    </source>
</reference>
<dbReference type="AlphaFoldDB" id="A0A932GSE0"/>
<comment type="caution">
    <text evidence="2">The sequence shown here is derived from an EMBL/GenBank/DDBJ whole genome shotgun (WGS) entry which is preliminary data.</text>
</comment>
<dbReference type="SUPFAM" id="SSF117916">
    <property type="entry name" value="Fe-S cluster assembly (FSCA) domain-like"/>
    <property type="match status" value="1"/>
</dbReference>
<dbReference type="InterPro" id="IPR034904">
    <property type="entry name" value="FSCA_dom_sf"/>
</dbReference>
<name>A0A932GSE0_UNCTE</name>
<evidence type="ECO:0000259" key="1">
    <source>
        <dbReference type="Pfam" id="PF01883"/>
    </source>
</evidence>
<sequence>MENTPINSLVLEAEVIEVLRSCFDPEIPVNIYDLGLVYNVKVDPSGKVEIQMTLTSPNCPVAEDLPLEVEAKVRAIPGVSDARVEIVFEPPWDPSLISEAAKLELGML</sequence>
<dbReference type="Gene3D" id="3.30.300.130">
    <property type="entry name" value="Fe-S cluster assembly (FSCA)"/>
    <property type="match status" value="1"/>
</dbReference>
<dbReference type="EMBL" id="JACPSX010000281">
    <property type="protein sequence ID" value="MBI3016259.1"/>
    <property type="molecule type" value="Genomic_DNA"/>
</dbReference>
<gene>
    <name evidence="2" type="ORF">HYY65_14620</name>
</gene>
<dbReference type="Pfam" id="PF01883">
    <property type="entry name" value="FeS_assembly_P"/>
    <property type="match status" value="1"/>
</dbReference>
<proteinExistence type="predicted"/>
<evidence type="ECO:0000313" key="2">
    <source>
        <dbReference type="EMBL" id="MBI3016259.1"/>
    </source>
</evidence>
<dbReference type="InterPro" id="IPR002744">
    <property type="entry name" value="MIP18-like"/>
</dbReference>
<dbReference type="InterPro" id="IPR052339">
    <property type="entry name" value="Fe-S_Maturation_MIP18"/>
</dbReference>
<dbReference type="PANTHER" id="PTHR42831">
    <property type="entry name" value="FE-S PROTEIN MATURATION AUXILIARY FACTOR YITW"/>
    <property type="match status" value="1"/>
</dbReference>
<dbReference type="Proteomes" id="UP000741360">
    <property type="component" value="Unassembled WGS sequence"/>
</dbReference>
<dbReference type="PANTHER" id="PTHR42831:SF1">
    <property type="entry name" value="FE-S PROTEIN MATURATION AUXILIARY FACTOR YITW"/>
    <property type="match status" value="1"/>
</dbReference>
<accession>A0A932GSE0</accession>
<protein>
    <submittedName>
        <fullName evidence="2">DUF59 domain-containing protein</fullName>
    </submittedName>
</protein>
<feature type="domain" description="MIP18 family-like" evidence="1">
    <location>
        <begin position="12"/>
        <end position="85"/>
    </location>
</feature>
<organism evidence="2 3">
    <name type="scientific">Tectimicrobiota bacterium</name>
    <dbReference type="NCBI Taxonomy" id="2528274"/>
    <lineage>
        <taxon>Bacteria</taxon>
        <taxon>Pseudomonadati</taxon>
        <taxon>Nitrospinota/Tectimicrobiota group</taxon>
        <taxon>Candidatus Tectimicrobiota</taxon>
    </lineage>
</organism>
<evidence type="ECO:0000313" key="3">
    <source>
        <dbReference type="Proteomes" id="UP000741360"/>
    </source>
</evidence>